<comment type="caution">
    <text evidence="2">The sequence shown here is derived from an EMBL/GenBank/DDBJ whole genome shotgun (WGS) entry which is preliminary data.</text>
</comment>
<dbReference type="SUPFAM" id="SSF47413">
    <property type="entry name" value="lambda repressor-like DNA-binding domains"/>
    <property type="match status" value="1"/>
</dbReference>
<evidence type="ECO:0000259" key="1">
    <source>
        <dbReference type="PROSITE" id="PS50943"/>
    </source>
</evidence>
<evidence type="ECO:0000313" key="2">
    <source>
        <dbReference type="EMBL" id="CAG9612411.1"/>
    </source>
</evidence>
<gene>
    <name evidence="2" type="ORF">BACCIP111899_01587</name>
</gene>
<dbReference type="InterPro" id="IPR010982">
    <property type="entry name" value="Lambda_DNA-bd_dom_sf"/>
</dbReference>
<accession>A0ABM8Y9T4</accession>
<sequence length="83" mass="10051">MNLTVKDIKAIRRAYFLSQCDLAELLDYTRAYISNVENDIKPISQELQDRITKRFDLYPEKLIRIHAYMREFHMPDDEERIKT</sequence>
<dbReference type="PROSITE" id="PS50943">
    <property type="entry name" value="HTH_CROC1"/>
    <property type="match status" value="1"/>
</dbReference>
<dbReference type="Proteomes" id="UP000789423">
    <property type="component" value="Unassembled WGS sequence"/>
</dbReference>
<reference evidence="2 3" key="1">
    <citation type="submission" date="2021-10" db="EMBL/GenBank/DDBJ databases">
        <authorList>
            <person name="Criscuolo A."/>
        </authorList>
    </citation>
    <scope>NUCLEOTIDE SEQUENCE [LARGE SCALE GENOMIC DNA]</scope>
    <source>
        <strain evidence="3">CIP 111899</strain>
    </source>
</reference>
<dbReference type="EMBL" id="CAKJTI010000006">
    <property type="protein sequence ID" value="CAG9612411.1"/>
    <property type="molecule type" value="Genomic_DNA"/>
</dbReference>
<dbReference type="SMART" id="SM00530">
    <property type="entry name" value="HTH_XRE"/>
    <property type="match status" value="1"/>
</dbReference>
<dbReference type="Gene3D" id="1.10.260.40">
    <property type="entry name" value="lambda repressor-like DNA-binding domains"/>
    <property type="match status" value="1"/>
</dbReference>
<dbReference type="Pfam" id="PF01381">
    <property type="entry name" value="HTH_3"/>
    <property type="match status" value="1"/>
</dbReference>
<name>A0ABM8Y9T4_9BACI</name>
<evidence type="ECO:0000313" key="3">
    <source>
        <dbReference type="Proteomes" id="UP000789423"/>
    </source>
</evidence>
<feature type="domain" description="HTH cro/C1-type" evidence="1">
    <location>
        <begin position="8"/>
        <end position="62"/>
    </location>
</feature>
<proteinExistence type="predicted"/>
<dbReference type="RefSeq" id="WP_230574598.1">
    <property type="nucleotide sequence ID" value="NZ_CAKJTI010000006.1"/>
</dbReference>
<organism evidence="2 3">
    <name type="scientific">Bacillus rhizoplanae</name>
    <dbReference type="NCBI Taxonomy" id="2880966"/>
    <lineage>
        <taxon>Bacteria</taxon>
        <taxon>Bacillati</taxon>
        <taxon>Bacillota</taxon>
        <taxon>Bacilli</taxon>
        <taxon>Bacillales</taxon>
        <taxon>Bacillaceae</taxon>
        <taxon>Bacillus</taxon>
    </lineage>
</organism>
<dbReference type="InterPro" id="IPR001387">
    <property type="entry name" value="Cro/C1-type_HTH"/>
</dbReference>
<dbReference type="CDD" id="cd00093">
    <property type="entry name" value="HTH_XRE"/>
    <property type="match status" value="1"/>
</dbReference>
<keyword evidence="3" id="KW-1185">Reference proteome</keyword>
<protein>
    <recommendedName>
        <fullName evidence="1">HTH cro/C1-type domain-containing protein</fullName>
    </recommendedName>
</protein>